<dbReference type="InterPro" id="IPR014718">
    <property type="entry name" value="GH-type_carb-bd"/>
</dbReference>
<gene>
    <name evidence="1" type="ORF">IAA19_04890</name>
</gene>
<dbReference type="EMBL" id="DXBM01000044">
    <property type="protein sequence ID" value="HIZ46338.1"/>
    <property type="molecule type" value="Genomic_DNA"/>
</dbReference>
<dbReference type="Pfam" id="PF01263">
    <property type="entry name" value="Aldose_epim"/>
    <property type="match status" value="1"/>
</dbReference>
<evidence type="ECO:0000313" key="2">
    <source>
        <dbReference type="Proteomes" id="UP000824062"/>
    </source>
</evidence>
<dbReference type="InterPro" id="IPR011013">
    <property type="entry name" value="Gal_mutarotase_sf_dom"/>
</dbReference>
<comment type="caution">
    <text evidence="1">The sequence shown here is derived from an EMBL/GenBank/DDBJ whole genome shotgun (WGS) entry which is preliminary data.</text>
</comment>
<dbReference type="InterPro" id="IPR037481">
    <property type="entry name" value="LacX"/>
</dbReference>
<dbReference type="AlphaFoldDB" id="A0A9D2EYY1"/>
<dbReference type="GO" id="GO:0030246">
    <property type="term" value="F:carbohydrate binding"/>
    <property type="evidence" value="ECO:0007669"/>
    <property type="project" value="InterPro"/>
</dbReference>
<organism evidence="1 2">
    <name type="scientific">Candidatus Olsenella pullistercoris</name>
    <dbReference type="NCBI Taxonomy" id="2838712"/>
    <lineage>
        <taxon>Bacteria</taxon>
        <taxon>Bacillati</taxon>
        <taxon>Actinomycetota</taxon>
        <taxon>Coriobacteriia</taxon>
        <taxon>Coriobacteriales</taxon>
        <taxon>Atopobiaceae</taxon>
        <taxon>Olsenella</taxon>
    </lineage>
</organism>
<name>A0A9D2EYY1_9ACTN</name>
<dbReference type="SUPFAM" id="SSF74650">
    <property type="entry name" value="Galactose mutarotase-like"/>
    <property type="match status" value="1"/>
</dbReference>
<evidence type="ECO:0000313" key="1">
    <source>
        <dbReference type="EMBL" id="HIZ46338.1"/>
    </source>
</evidence>
<dbReference type="GO" id="GO:0016853">
    <property type="term" value="F:isomerase activity"/>
    <property type="evidence" value="ECO:0007669"/>
    <property type="project" value="InterPro"/>
</dbReference>
<dbReference type="CDD" id="cd09024">
    <property type="entry name" value="Aldose_epim_lacX"/>
    <property type="match status" value="1"/>
</dbReference>
<protein>
    <submittedName>
        <fullName evidence="1">Aldose 1-epimerase family protein</fullName>
    </submittedName>
</protein>
<dbReference type="GO" id="GO:0005975">
    <property type="term" value="P:carbohydrate metabolic process"/>
    <property type="evidence" value="ECO:0007669"/>
    <property type="project" value="InterPro"/>
</dbReference>
<proteinExistence type="predicted"/>
<dbReference type="Proteomes" id="UP000824062">
    <property type="component" value="Unassembled WGS sequence"/>
</dbReference>
<dbReference type="InterPro" id="IPR008183">
    <property type="entry name" value="Aldose_1/G6P_1-epimerase"/>
</dbReference>
<accession>A0A9D2EYY1</accession>
<reference evidence="1" key="2">
    <citation type="submission" date="2021-04" db="EMBL/GenBank/DDBJ databases">
        <authorList>
            <person name="Gilroy R."/>
        </authorList>
    </citation>
    <scope>NUCLEOTIDE SEQUENCE</scope>
    <source>
        <strain evidence="1">ChiHjej12B11-14209</strain>
    </source>
</reference>
<sequence>MGKLVSISDGTVSAAVDPMGAQLMSLSLGGGEYLWQGDERWWSRRAPVLFPIVGCLRNDHAQSAQGEVSLKRHGIARLYEHRVVEQGPARVTFELCSTDETRAAYPFDFRLNMSYEVADGRLTQTYAVTNTGNVPLPFTLGGHPAFNVPVPGGEGEGFSDYELVFPEPWTADVPTIDEAGLHDFSRMHRLFEGSDRLPLSHELIDRLLTVVFVDVPGRSVKLLGTKSGHGVELDFEGFGYLGVWTASADAPFVAIEPWVGCATAYDESDVFEEKRGTITLEPGERCERSFSMRPF</sequence>
<dbReference type="Gene3D" id="2.70.98.10">
    <property type="match status" value="1"/>
</dbReference>
<reference evidence="1" key="1">
    <citation type="journal article" date="2021" name="PeerJ">
        <title>Extensive microbial diversity within the chicken gut microbiome revealed by metagenomics and culture.</title>
        <authorList>
            <person name="Gilroy R."/>
            <person name="Ravi A."/>
            <person name="Getino M."/>
            <person name="Pursley I."/>
            <person name="Horton D.L."/>
            <person name="Alikhan N.F."/>
            <person name="Baker D."/>
            <person name="Gharbi K."/>
            <person name="Hall N."/>
            <person name="Watson M."/>
            <person name="Adriaenssens E.M."/>
            <person name="Foster-Nyarko E."/>
            <person name="Jarju S."/>
            <person name="Secka A."/>
            <person name="Antonio M."/>
            <person name="Oren A."/>
            <person name="Chaudhuri R.R."/>
            <person name="La Ragione R."/>
            <person name="Hildebrand F."/>
            <person name="Pallen M.J."/>
        </authorList>
    </citation>
    <scope>NUCLEOTIDE SEQUENCE</scope>
    <source>
        <strain evidence="1">ChiHjej12B11-14209</strain>
    </source>
</reference>